<evidence type="ECO:0000256" key="2">
    <source>
        <dbReference type="ARBA" id="ARBA00011643"/>
    </source>
</evidence>
<dbReference type="EMBL" id="DF968005">
    <property type="protein sequence ID" value="GAP00409.1"/>
    <property type="molecule type" value="Genomic_DNA"/>
</dbReference>
<dbReference type="GO" id="GO:0016787">
    <property type="term" value="F:hydrolase activity"/>
    <property type="evidence" value="ECO:0007669"/>
    <property type="project" value="UniProtKB-KW"/>
</dbReference>
<dbReference type="GO" id="GO:0005737">
    <property type="term" value="C:cytoplasm"/>
    <property type="evidence" value="ECO:0007669"/>
    <property type="project" value="TreeGrafter"/>
</dbReference>
<comment type="subunit">
    <text evidence="2">Homohexamer.</text>
</comment>
<keyword evidence="6" id="KW-0378">Hydrolase</keyword>
<feature type="binding site" evidence="5">
    <location>
        <position position="99"/>
    </location>
    <ligand>
        <name>a divalent metal cation</name>
        <dbReference type="ChEBI" id="CHEBI:60240"/>
        <label>1</label>
    </ligand>
</feature>
<dbReference type="InterPro" id="IPR002678">
    <property type="entry name" value="DUF34/NIF3"/>
</dbReference>
<evidence type="ECO:0000256" key="1">
    <source>
        <dbReference type="ARBA" id="ARBA00006964"/>
    </source>
</evidence>
<dbReference type="GO" id="GO:0046872">
    <property type="term" value="F:metal ion binding"/>
    <property type="evidence" value="ECO:0007669"/>
    <property type="project" value="UniProtKB-KW"/>
</dbReference>
<dbReference type="Gene3D" id="3.40.1390.30">
    <property type="entry name" value="NIF3 (NGG1p interacting factor 3)-like"/>
    <property type="match status" value="1"/>
</dbReference>
<proteinExistence type="inferred from homology"/>
<dbReference type="SUPFAM" id="SSF102705">
    <property type="entry name" value="NIF3 (NGG1p interacting factor 3)-like"/>
    <property type="match status" value="1"/>
</dbReference>
<protein>
    <recommendedName>
        <fullName evidence="3">GTP cyclohydrolase 1 type 2 homolog</fullName>
    </recommendedName>
</protein>
<comment type="similarity">
    <text evidence="1">Belongs to the GTP cyclohydrolase I type 2/NIF3 family.</text>
</comment>
<organism evidence="6 7">
    <name type="scientific">Fructobacillus ficulneus</name>
    <dbReference type="NCBI Taxonomy" id="157463"/>
    <lineage>
        <taxon>Bacteria</taxon>
        <taxon>Bacillati</taxon>
        <taxon>Bacillota</taxon>
        <taxon>Bacilli</taxon>
        <taxon>Lactobacillales</taxon>
        <taxon>Lactobacillaceae</taxon>
        <taxon>Fructobacillus</taxon>
    </lineage>
</organism>
<evidence type="ECO:0000256" key="4">
    <source>
        <dbReference type="ARBA" id="ARBA00022723"/>
    </source>
</evidence>
<dbReference type="Pfam" id="PF01784">
    <property type="entry name" value="DUF34_NIF3"/>
    <property type="match status" value="1"/>
</dbReference>
<sequence>MANPDGQTGLGRIGHLAQPVTIAEYAQQIKAICQVDAVRVIANNPAKPIQTVAVLGGDGGKYWKTAQTAGADLYLTADLYYHVGHDILAADFAVLDPDHHMEALAKAPMAAKVGEWFEDLPVSVSQINTDPYTYF</sequence>
<dbReference type="PANTHER" id="PTHR13799">
    <property type="entry name" value="NGG1 INTERACTING FACTOR 3"/>
    <property type="match status" value="1"/>
</dbReference>
<evidence type="ECO:0000313" key="7">
    <source>
        <dbReference type="Proteomes" id="UP000253891"/>
    </source>
</evidence>
<name>A0A0K8MJQ7_9LACO</name>
<dbReference type="AlphaFoldDB" id="A0A0K8MJQ7"/>
<gene>
    <name evidence="6" type="ORF">FFIC_284260</name>
</gene>
<evidence type="ECO:0000256" key="5">
    <source>
        <dbReference type="PIRSR" id="PIRSR602678-1"/>
    </source>
</evidence>
<keyword evidence="4 5" id="KW-0479">Metal-binding</keyword>
<evidence type="ECO:0000313" key="6">
    <source>
        <dbReference type="EMBL" id="GAP00409.1"/>
    </source>
</evidence>
<accession>A0A0K8MJQ7</accession>
<dbReference type="STRING" id="157463.GCA_001047075_01295"/>
<dbReference type="PANTHER" id="PTHR13799:SF14">
    <property type="entry name" value="GTP CYCLOHYDROLASE 1 TYPE 2 HOMOLOG"/>
    <property type="match status" value="1"/>
</dbReference>
<feature type="binding site" evidence="5">
    <location>
        <position position="102"/>
    </location>
    <ligand>
        <name>a divalent metal cation</name>
        <dbReference type="ChEBI" id="CHEBI:60240"/>
        <label>1</label>
    </ligand>
</feature>
<evidence type="ECO:0000256" key="3">
    <source>
        <dbReference type="ARBA" id="ARBA00022112"/>
    </source>
</evidence>
<dbReference type="InterPro" id="IPR036069">
    <property type="entry name" value="DUF34/NIF3_sf"/>
</dbReference>
<dbReference type="Proteomes" id="UP000253891">
    <property type="component" value="Unassembled WGS sequence"/>
</dbReference>
<keyword evidence="7" id="KW-1185">Reference proteome</keyword>
<reference evidence="6 7" key="1">
    <citation type="journal article" date="2015" name="BMC Genomics">
        <title>Comparative genomics of Fructobacillus spp. and Leuconostoc spp. reveals niche-specific evolution of Fructobacillus spp.</title>
        <authorList>
            <person name="Endo A."/>
            <person name="Tanizawa Y."/>
            <person name="Tanaka N."/>
            <person name="Maeno S."/>
            <person name="Kumar H."/>
            <person name="Shiwa Y."/>
            <person name="Okada S."/>
            <person name="Yoshikawa H."/>
            <person name="Dicks L."/>
            <person name="Nakagawa J."/>
            <person name="Arita M."/>
        </authorList>
    </citation>
    <scope>NUCLEOTIDE SEQUENCE [LARGE SCALE GENOMIC DNA]</scope>
    <source>
        <strain evidence="6 7">JCM 12225</strain>
    </source>
</reference>